<feature type="repeat" description="ANK" evidence="3">
    <location>
        <begin position="96"/>
        <end position="128"/>
    </location>
</feature>
<feature type="repeat" description="ANK" evidence="3">
    <location>
        <begin position="126"/>
        <end position="158"/>
    </location>
</feature>
<accession>A0ABN1K9B7</accession>
<dbReference type="SUPFAM" id="SSF48403">
    <property type="entry name" value="Ankyrin repeat"/>
    <property type="match status" value="1"/>
</dbReference>
<dbReference type="EMBL" id="BAAAEW010000025">
    <property type="protein sequence ID" value="GAA0758520.1"/>
    <property type="molecule type" value="Genomic_DNA"/>
</dbReference>
<dbReference type="PANTHER" id="PTHR24198">
    <property type="entry name" value="ANKYRIN REPEAT AND PROTEIN KINASE DOMAIN-CONTAINING PROTEIN"/>
    <property type="match status" value="1"/>
</dbReference>
<evidence type="ECO:0000313" key="4">
    <source>
        <dbReference type="EMBL" id="GAA0758520.1"/>
    </source>
</evidence>
<proteinExistence type="predicted"/>
<dbReference type="Pfam" id="PF00023">
    <property type="entry name" value="Ank"/>
    <property type="match status" value="1"/>
</dbReference>
<sequence length="220" mass="23293">MKRRELLKHGGLAAMAATGLMVGQGAQADSYSDFFLYIELDRPEGLQKLLRAGFDVNSRNPKGQHGLYMAFRNDSEKAAELLLGWPGLDPEGTNAQGETLLMMAAMKGQIDAMKKLIALGAAVNRKGWTPLHYAASGGQQAAIILLLSHGAELEARGPNGNTPLMMAAGYGTIDSARLLLSRGADPKLVDGGDRHASDYARKAGHEGLAKDLEALAAKPG</sequence>
<dbReference type="PROSITE" id="PS50297">
    <property type="entry name" value="ANK_REP_REGION"/>
    <property type="match status" value="3"/>
</dbReference>
<dbReference type="PROSITE" id="PS50088">
    <property type="entry name" value="ANK_REPEAT"/>
    <property type="match status" value="3"/>
</dbReference>
<dbReference type="SMART" id="SM00248">
    <property type="entry name" value="ANK"/>
    <property type="match status" value="4"/>
</dbReference>
<dbReference type="Proteomes" id="UP001500279">
    <property type="component" value="Unassembled WGS sequence"/>
</dbReference>
<organism evidence="4 5">
    <name type="scientific">Ideonella azotifigens</name>
    <dbReference type="NCBI Taxonomy" id="513160"/>
    <lineage>
        <taxon>Bacteria</taxon>
        <taxon>Pseudomonadati</taxon>
        <taxon>Pseudomonadota</taxon>
        <taxon>Betaproteobacteria</taxon>
        <taxon>Burkholderiales</taxon>
        <taxon>Sphaerotilaceae</taxon>
        <taxon>Ideonella</taxon>
    </lineage>
</organism>
<evidence type="ECO:0000256" key="3">
    <source>
        <dbReference type="PROSITE-ProRule" id="PRU00023"/>
    </source>
</evidence>
<dbReference type="Pfam" id="PF12796">
    <property type="entry name" value="Ank_2"/>
    <property type="match status" value="1"/>
</dbReference>
<reference evidence="4 5" key="1">
    <citation type="journal article" date="2019" name="Int. J. Syst. Evol. Microbiol.">
        <title>The Global Catalogue of Microorganisms (GCM) 10K type strain sequencing project: providing services to taxonomists for standard genome sequencing and annotation.</title>
        <authorList>
            <consortium name="The Broad Institute Genomics Platform"/>
            <consortium name="The Broad Institute Genome Sequencing Center for Infectious Disease"/>
            <person name="Wu L."/>
            <person name="Ma J."/>
        </authorList>
    </citation>
    <scope>NUCLEOTIDE SEQUENCE [LARGE SCALE GENOMIC DNA]</scope>
    <source>
        <strain evidence="4 5">JCM 15503</strain>
    </source>
</reference>
<gene>
    <name evidence="4" type="ORF">GCM10009107_39130</name>
</gene>
<name>A0ABN1K9B7_9BURK</name>
<keyword evidence="2 3" id="KW-0040">ANK repeat</keyword>
<keyword evidence="5" id="KW-1185">Reference proteome</keyword>
<dbReference type="PRINTS" id="PR01415">
    <property type="entry name" value="ANKYRIN"/>
</dbReference>
<dbReference type="PANTHER" id="PTHR24198:SF165">
    <property type="entry name" value="ANKYRIN REPEAT-CONTAINING PROTEIN-RELATED"/>
    <property type="match status" value="1"/>
</dbReference>
<feature type="repeat" description="ANK" evidence="3">
    <location>
        <begin position="159"/>
        <end position="191"/>
    </location>
</feature>
<dbReference type="RefSeq" id="WP_170200690.1">
    <property type="nucleotide sequence ID" value="NZ_BAAAEW010000025.1"/>
</dbReference>
<keyword evidence="1" id="KW-0677">Repeat</keyword>
<evidence type="ECO:0000313" key="5">
    <source>
        <dbReference type="Proteomes" id="UP001500279"/>
    </source>
</evidence>
<evidence type="ECO:0000256" key="2">
    <source>
        <dbReference type="ARBA" id="ARBA00023043"/>
    </source>
</evidence>
<dbReference type="InterPro" id="IPR002110">
    <property type="entry name" value="Ankyrin_rpt"/>
</dbReference>
<comment type="caution">
    <text evidence="4">The sequence shown here is derived from an EMBL/GenBank/DDBJ whole genome shotgun (WGS) entry which is preliminary data.</text>
</comment>
<protein>
    <submittedName>
        <fullName evidence="4">Ankyrin repeat domain-containing protein</fullName>
    </submittedName>
</protein>
<dbReference type="Gene3D" id="1.25.40.20">
    <property type="entry name" value="Ankyrin repeat-containing domain"/>
    <property type="match status" value="1"/>
</dbReference>
<dbReference type="InterPro" id="IPR036770">
    <property type="entry name" value="Ankyrin_rpt-contain_sf"/>
</dbReference>
<evidence type="ECO:0000256" key="1">
    <source>
        <dbReference type="ARBA" id="ARBA00022737"/>
    </source>
</evidence>